<sequence length="86" mass="10178">LTIRIEYNIYSNDQNTNEIISTALNDLENTFFVEHLDSEESSVLDDDNNEEILDIDDDINLDRLNKFEFVEVPENYIEDKVYDDLK</sequence>
<feature type="non-terminal residue" evidence="1">
    <location>
        <position position="86"/>
    </location>
</feature>
<gene>
    <name evidence="1" type="ORF">DHETER_LOCUS9438</name>
</gene>
<comment type="caution">
    <text evidence="1">The sequence shown here is derived from an EMBL/GenBank/DDBJ whole genome shotgun (WGS) entry which is preliminary data.</text>
</comment>
<reference evidence="1" key="1">
    <citation type="submission" date="2021-06" db="EMBL/GenBank/DDBJ databases">
        <authorList>
            <person name="Kallberg Y."/>
            <person name="Tangrot J."/>
            <person name="Rosling A."/>
        </authorList>
    </citation>
    <scope>NUCLEOTIDE SEQUENCE</scope>
    <source>
        <strain evidence="1">IL203A</strain>
    </source>
</reference>
<organism evidence="1 2">
    <name type="scientific">Dentiscutata heterogama</name>
    <dbReference type="NCBI Taxonomy" id="1316150"/>
    <lineage>
        <taxon>Eukaryota</taxon>
        <taxon>Fungi</taxon>
        <taxon>Fungi incertae sedis</taxon>
        <taxon>Mucoromycota</taxon>
        <taxon>Glomeromycotina</taxon>
        <taxon>Glomeromycetes</taxon>
        <taxon>Diversisporales</taxon>
        <taxon>Gigasporaceae</taxon>
        <taxon>Dentiscutata</taxon>
    </lineage>
</organism>
<dbReference type="EMBL" id="CAJVPU010016572">
    <property type="protein sequence ID" value="CAG8654070.1"/>
    <property type="molecule type" value="Genomic_DNA"/>
</dbReference>
<feature type="non-terminal residue" evidence="1">
    <location>
        <position position="1"/>
    </location>
</feature>
<dbReference type="Proteomes" id="UP000789702">
    <property type="component" value="Unassembled WGS sequence"/>
</dbReference>
<proteinExistence type="predicted"/>
<keyword evidence="2" id="KW-1185">Reference proteome</keyword>
<evidence type="ECO:0000313" key="2">
    <source>
        <dbReference type="Proteomes" id="UP000789702"/>
    </source>
</evidence>
<name>A0ACA9NM99_9GLOM</name>
<accession>A0ACA9NM99</accession>
<protein>
    <submittedName>
        <fullName evidence="1">16628_t:CDS:1</fullName>
    </submittedName>
</protein>
<evidence type="ECO:0000313" key="1">
    <source>
        <dbReference type="EMBL" id="CAG8654070.1"/>
    </source>
</evidence>